<organism evidence="1 2">
    <name type="scientific">Chungangia koreensis</name>
    <dbReference type="NCBI Taxonomy" id="752657"/>
    <lineage>
        <taxon>Bacteria</taxon>
        <taxon>Bacillati</taxon>
        <taxon>Bacillota</taxon>
        <taxon>Bacilli</taxon>
        <taxon>Lactobacillales</taxon>
        <taxon>Chungangia</taxon>
    </lineage>
</organism>
<dbReference type="EMBL" id="JBHSEC010000020">
    <property type="protein sequence ID" value="MFC4411394.1"/>
    <property type="molecule type" value="Genomic_DNA"/>
</dbReference>
<accession>A0ABV8X8V2</accession>
<evidence type="ECO:0008006" key="3">
    <source>
        <dbReference type="Google" id="ProtNLM"/>
    </source>
</evidence>
<sequence>MFGEKVIIVEGLSDKKRIEPLIAEPVVILCTNGTVSPTRLEELMAPYDGSELFVFVDADKSGEKLRALFKREYPEAMHLYTEPVYREVATTPIKVLANLLMAANIDIRSEFFV</sequence>
<dbReference type="SUPFAM" id="SSF110455">
    <property type="entry name" value="Toprim domain"/>
    <property type="match status" value="1"/>
</dbReference>
<protein>
    <recommendedName>
        <fullName evidence="3">Toprim domain protein</fullName>
    </recommendedName>
</protein>
<dbReference type="Gene3D" id="3.40.1360.10">
    <property type="match status" value="1"/>
</dbReference>
<name>A0ABV8X8V2_9LACT</name>
<proteinExistence type="predicted"/>
<dbReference type="Proteomes" id="UP001595817">
    <property type="component" value="Unassembled WGS sequence"/>
</dbReference>
<dbReference type="PANTHER" id="PTHR39156:SF2">
    <property type="entry name" value="DNA PRIMASE (BACTERIAL TYPE) AND SMALL PRIMASE-LIKE PROTEINS"/>
    <property type="match status" value="1"/>
</dbReference>
<dbReference type="RefSeq" id="WP_378156304.1">
    <property type="nucleotide sequence ID" value="NZ_JBHSEC010000020.1"/>
</dbReference>
<evidence type="ECO:0000313" key="1">
    <source>
        <dbReference type="EMBL" id="MFC4411394.1"/>
    </source>
</evidence>
<evidence type="ECO:0000313" key="2">
    <source>
        <dbReference type="Proteomes" id="UP001595817"/>
    </source>
</evidence>
<reference evidence="2" key="1">
    <citation type="journal article" date="2019" name="Int. J. Syst. Evol. Microbiol.">
        <title>The Global Catalogue of Microorganisms (GCM) 10K type strain sequencing project: providing services to taxonomists for standard genome sequencing and annotation.</title>
        <authorList>
            <consortium name="The Broad Institute Genomics Platform"/>
            <consortium name="The Broad Institute Genome Sequencing Center for Infectious Disease"/>
            <person name="Wu L."/>
            <person name="Ma J."/>
        </authorList>
    </citation>
    <scope>NUCLEOTIDE SEQUENCE [LARGE SCALE GENOMIC DNA]</scope>
    <source>
        <strain evidence="2">CCUG 59778</strain>
    </source>
</reference>
<keyword evidence="2" id="KW-1185">Reference proteome</keyword>
<comment type="caution">
    <text evidence="1">The sequence shown here is derived from an EMBL/GenBank/DDBJ whole genome shotgun (WGS) entry which is preliminary data.</text>
</comment>
<dbReference type="PANTHER" id="PTHR39156">
    <property type="entry name" value="RIBONUCLEASE M5"/>
    <property type="match status" value="1"/>
</dbReference>
<gene>
    <name evidence="1" type="ORF">ACFOZY_13275</name>
</gene>